<keyword evidence="4 6" id="KW-1133">Transmembrane helix</keyword>
<dbReference type="PANTHER" id="PTHR30086:SF20">
    <property type="entry name" value="ARGININE EXPORTER PROTEIN ARGO-RELATED"/>
    <property type="match status" value="1"/>
</dbReference>
<feature type="transmembrane region" description="Helical" evidence="6">
    <location>
        <begin position="184"/>
        <end position="205"/>
    </location>
</feature>
<name>A0ABS5DVX7_9BURK</name>
<keyword evidence="2" id="KW-1003">Cell membrane</keyword>
<evidence type="ECO:0000256" key="6">
    <source>
        <dbReference type="SAM" id="Phobius"/>
    </source>
</evidence>
<dbReference type="InterPro" id="IPR001123">
    <property type="entry name" value="LeuE-type"/>
</dbReference>
<keyword evidence="3 6" id="KW-0812">Transmembrane</keyword>
<dbReference type="EMBL" id="JAGQDG010000003">
    <property type="protein sequence ID" value="MBQ0935306.1"/>
    <property type="molecule type" value="Genomic_DNA"/>
</dbReference>
<comment type="caution">
    <text evidence="7">The sequence shown here is derived from an EMBL/GenBank/DDBJ whole genome shotgun (WGS) entry which is preliminary data.</text>
</comment>
<feature type="transmembrane region" description="Helical" evidence="6">
    <location>
        <begin position="12"/>
        <end position="32"/>
    </location>
</feature>
<evidence type="ECO:0000256" key="1">
    <source>
        <dbReference type="ARBA" id="ARBA00004651"/>
    </source>
</evidence>
<evidence type="ECO:0000256" key="2">
    <source>
        <dbReference type="ARBA" id="ARBA00022475"/>
    </source>
</evidence>
<feature type="transmembrane region" description="Helical" evidence="6">
    <location>
        <begin position="44"/>
        <end position="67"/>
    </location>
</feature>
<accession>A0ABS5DVX7</accession>
<evidence type="ECO:0000256" key="3">
    <source>
        <dbReference type="ARBA" id="ARBA00022692"/>
    </source>
</evidence>
<evidence type="ECO:0000313" key="7">
    <source>
        <dbReference type="EMBL" id="MBQ0935306.1"/>
    </source>
</evidence>
<gene>
    <name evidence="7" type="ORF">KAK11_08205</name>
</gene>
<keyword evidence="8" id="KW-1185">Reference proteome</keyword>
<proteinExistence type="predicted"/>
<organism evidence="7 8">
    <name type="scientific">Ideonella paludis</name>
    <dbReference type="NCBI Taxonomy" id="1233411"/>
    <lineage>
        <taxon>Bacteria</taxon>
        <taxon>Pseudomonadati</taxon>
        <taxon>Pseudomonadota</taxon>
        <taxon>Betaproteobacteria</taxon>
        <taxon>Burkholderiales</taxon>
        <taxon>Sphaerotilaceae</taxon>
        <taxon>Ideonella</taxon>
    </lineage>
</organism>
<sequence>MWISAQTWPVLLTGFTLSASLIVAIGAQNTLVLQQGIKREHVGAVVATCATLDVLLMTLGVSGLAASLGQHPAALQALALGGALLLAWYAVSAFRRMGQAESLSADANTATRPVATVLAQTLTLSLLNPHVYLDTVVLVGAVGARQPQGTQAAFLLGAGGASVLWFVLLGYGARALAPLFAKPLAWRVLDGVVGLTMSVLAVSLARQALEGTPL</sequence>
<keyword evidence="5 6" id="KW-0472">Membrane</keyword>
<evidence type="ECO:0000256" key="5">
    <source>
        <dbReference type="ARBA" id="ARBA00023136"/>
    </source>
</evidence>
<reference evidence="7 8" key="1">
    <citation type="submission" date="2021-04" db="EMBL/GenBank/DDBJ databases">
        <title>The genome sequence of type strain Ideonella paludis KCTC 32238.</title>
        <authorList>
            <person name="Liu Y."/>
        </authorList>
    </citation>
    <scope>NUCLEOTIDE SEQUENCE [LARGE SCALE GENOMIC DNA]</scope>
    <source>
        <strain evidence="7 8">KCTC 32238</strain>
    </source>
</reference>
<feature type="transmembrane region" description="Helical" evidence="6">
    <location>
        <begin position="73"/>
        <end position="91"/>
    </location>
</feature>
<dbReference type="Proteomes" id="UP000672097">
    <property type="component" value="Unassembled WGS sequence"/>
</dbReference>
<protein>
    <submittedName>
        <fullName evidence="7">Amino acid transporter</fullName>
    </submittedName>
</protein>
<evidence type="ECO:0000256" key="4">
    <source>
        <dbReference type="ARBA" id="ARBA00022989"/>
    </source>
</evidence>
<dbReference type="PANTHER" id="PTHR30086">
    <property type="entry name" value="ARGININE EXPORTER PROTEIN ARGO"/>
    <property type="match status" value="1"/>
</dbReference>
<feature type="transmembrane region" description="Helical" evidence="6">
    <location>
        <begin position="152"/>
        <end position="172"/>
    </location>
</feature>
<evidence type="ECO:0000313" key="8">
    <source>
        <dbReference type="Proteomes" id="UP000672097"/>
    </source>
</evidence>
<dbReference type="RefSeq" id="WP_210808152.1">
    <property type="nucleotide sequence ID" value="NZ_JAGQDG010000003.1"/>
</dbReference>
<comment type="subcellular location">
    <subcellularLocation>
        <location evidence="1">Cell membrane</location>
        <topology evidence="1">Multi-pass membrane protein</topology>
    </subcellularLocation>
</comment>
<dbReference type="Pfam" id="PF01810">
    <property type="entry name" value="LysE"/>
    <property type="match status" value="1"/>
</dbReference>